<dbReference type="EMBL" id="SNRV01000006">
    <property type="protein sequence ID" value="TEW30344.1"/>
    <property type="molecule type" value="Genomic_DNA"/>
</dbReference>
<evidence type="ECO:0000313" key="2">
    <source>
        <dbReference type="Proteomes" id="UP000297565"/>
    </source>
</evidence>
<reference evidence="1 2" key="1">
    <citation type="submission" date="2019-03" db="EMBL/GenBank/DDBJ databases">
        <title>Horizontal Gene Transfer Machinery in Histophilus somni.</title>
        <authorList>
            <person name="Mostafa Nazari M."/>
            <person name="Liljebjelke K."/>
        </authorList>
    </citation>
    <scope>NUCLEOTIDE SEQUENCE [LARGE SCALE GENOMIC DNA]</scope>
    <source>
        <strain evidence="1 2">UOC-EPH-KLM-04</strain>
    </source>
</reference>
<protein>
    <submittedName>
        <fullName evidence="1">Uncharacterized protein</fullName>
    </submittedName>
</protein>
<dbReference type="RefSeq" id="WP_132994790.1">
    <property type="nucleotide sequence ID" value="NZ_CP186878.1"/>
</dbReference>
<organism evidence="1 2">
    <name type="scientific">Histophilus somni</name>
    <name type="common">Haemophilus somnus</name>
    <dbReference type="NCBI Taxonomy" id="731"/>
    <lineage>
        <taxon>Bacteria</taxon>
        <taxon>Pseudomonadati</taxon>
        <taxon>Pseudomonadota</taxon>
        <taxon>Gammaproteobacteria</taxon>
        <taxon>Pasteurellales</taxon>
        <taxon>Pasteurellaceae</taxon>
        <taxon>Histophilus</taxon>
    </lineage>
</organism>
<comment type="caution">
    <text evidence="1">The sequence shown here is derived from an EMBL/GenBank/DDBJ whole genome shotgun (WGS) entry which is preliminary data.</text>
</comment>
<dbReference type="Proteomes" id="UP000297565">
    <property type="component" value="Unassembled WGS sequence"/>
</dbReference>
<dbReference type="AlphaFoldDB" id="A0AAX2S3H7"/>
<sequence length="61" mass="6537">MSGSQIWGWYDKLGNTAPKTPMQDTSSKATTIIAIPISAPFAVADLMSADFFEVLMKIGGQ</sequence>
<accession>A0AAX2S3H7</accession>
<evidence type="ECO:0000313" key="1">
    <source>
        <dbReference type="EMBL" id="TEW30344.1"/>
    </source>
</evidence>
<name>A0AAX2S3H7_HISSO</name>
<proteinExistence type="predicted"/>
<gene>
    <name evidence="1" type="ORF">E2R48_04280</name>
</gene>